<dbReference type="AlphaFoldDB" id="A0A813PXZ0"/>
<keyword evidence="1" id="KW-1133">Transmembrane helix</keyword>
<accession>A0A813PXZ0</accession>
<evidence type="ECO:0000313" key="3">
    <source>
        <dbReference type="EMBL" id="CAF4082708.1"/>
    </source>
</evidence>
<name>A0A813PXZ0_9BILA</name>
<keyword evidence="1" id="KW-0812">Transmembrane</keyword>
<comment type="caution">
    <text evidence="2">The sequence shown here is derived from an EMBL/GenBank/DDBJ whole genome shotgun (WGS) entry which is preliminary data.</text>
</comment>
<dbReference type="EMBL" id="CAJOAZ010004977">
    <property type="protein sequence ID" value="CAF4082708.1"/>
    <property type="molecule type" value="Genomic_DNA"/>
</dbReference>
<feature type="transmembrane region" description="Helical" evidence="1">
    <location>
        <begin position="6"/>
        <end position="25"/>
    </location>
</feature>
<dbReference type="GO" id="GO:0000149">
    <property type="term" value="F:SNARE binding"/>
    <property type="evidence" value="ECO:0007669"/>
    <property type="project" value="TreeGrafter"/>
</dbReference>
<proteinExistence type="predicted"/>
<gene>
    <name evidence="2" type="ORF">JYZ213_LOCUS2978</name>
    <name evidence="3" type="ORF">OXD698_LOCUS34412</name>
</gene>
<dbReference type="PANTHER" id="PTHR10024">
    <property type="entry name" value="SYNAPTOTAGMIN"/>
    <property type="match status" value="1"/>
</dbReference>
<dbReference type="GO" id="GO:0005886">
    <property type="term" value="C:plasma membrane"/>
    <property type="evidence" value="ECO:0007669"/>
    <property type="project" value="TreeGrafter"/>
</dbReference>
<dbReference type="GO" id="GO:0001786">
    <property type="term" value="F:phosphatidylserine binding"/>
    <property type="evidence" value="ECO:0007669"/>
    <property type="project" value="TreeGrafter"/>
</dbReference>
<sequence>MVLTIIFGIIAAVCLVSSLIFYVFMRPQNNLNSSNNEKQQIIHSLRPSIDMIIKKLDEELPFRLSTSSNKTNRSSTPVDHYETNELIHKKQHRSAGSIFPPITQTRSPSLATGLFPTHRPRSIHRRQGSIVDPNQLALIQFTLPPTNNNNKYRRRSVAICNSINETKENSITIRDPTLPCLLSFSITYLTNSQLKVQFNSLQSLPSTIHLQQLTIKVKLTPDGKEKSLCIKKMIMNEATFGDENFILFSNIQFEKHNDRILSMTVNGKDLHKKTIHLGQIGKIHFNQINKFEKENRIDFIHEVEKMKPSSVELLIALRKKDDQHIHVDLSRIKGLKIDQKKLDAKCYVKILLLDRHRILSTKITKFYSLNSSNFNIGEQFDFNILTFDSNNLDRLMFMFSLYSNSNPANEYKCIARVKLASAVFCSGSGTIHWQQFKLRESFSMWHTLNKEQH</sequence>
<dbReference type="EMBL" id="CAJNOG010000016">
    <property type="protein sequence ID" value="CAF0759585.1"/>
    <property type="molecule type" value="Genomic_DNA"/>
</dbReference>
<evidence type="ECO:0000256" key="1">
    <source>
        <dbReference type="SAM" id="Phobius"/>
    </source>
</evidence>
<keyword evidence="1" id="KW-0472">Membrane</keyword>
<dbReference type="GO" id="GO:0005544">
    <property type="term" value="F:calcium-dependent phospholipid binding"/>
    <property type="evidence" value="ECO:0007669"/>
    <property type="project" value="TreeGrafter"/>
</dbReference>
<evidence type="ECO:0000313" key="2">
    <source>
        <dbReference type="EMBL" id="CAF0759585.1"/>
    </source>
</evidence>
<dbReference type="GO" id="GO:0005509">
    <property type="term" value="F:calcium ion binding"/>
    <property type="evidence" value="ECO:0007669"/>
    <property type="project" value="TreeGrafter"/>
</dbReference>
<dbReference type="GO" id="GO:0030276">
    <property type="term" value="F:clathrin binding"/>
    <property type="evidence" value="ECO:0007669"/>
    <property type="project" value="TreeGrafter"/>
</dbReference>
<reference evidence="2" key="1">
    <citation type="submission" date="2021-02" db="EMBL/GenBank/DDBJ databases">
        <authorList>
            <person name="Nowell W R."/>
        </authorList>
    </citation>
    <scope>NUCLEOTIDE SEQUENCE</scope>
</reference>
<dbReference type="GO" id="GO:0017156">
    <property type="term" value="P:calcium-ion regulated exocytosis"/>
    <property type="evidence" value="ECO:0007669"/>
    <property type="project" value="TreeGrafter"/>
</dbReference>
<protein>
    <submittedName>
        <fullName evidence="2">Uncharacterized protein</fullName>
    </submittedName>
</protein>
<dbReference type="GO" id="GO:0070382">
    <property type="term" value="C:exocytic vesicle"/>
    <property type="evidence" value="ECO:0007669"/>
    <property type="project" value="TreeGrafter"/>
</dbReference>
<organism evidence="2 4">
    <name type="scientific">Adineta steineri</name>
    <dbReference type="NCBI Taxonomy" id="433720"/>
    <lineage>
        <taxon>Eukaryota</taxon>
        <taxon>Metazoa</taxon>
        <taxon>Spiralia</taxon>
        <taxon>Gnathifera</taxon>
        <taxon>Rotifera</taxon>
        <taxon>Eurotatoria</taxon>
        <taxon>Bdelloidea</taxon>
        <taxon>Adinetida</taxon>
        <taxon>Adinetidae</taxon>
        <taxon>Adineta</taxon>
    </lineage>
</organism>
<dbReference type="InterPro" id="IPR035892">
    <property type="entry name" value="C2_domain_sf"/>
</dbReference>
<evidence type="ECO:0000313" key="4">
    <source>
        <dbReference type="Proteomes" id="UP000663845"/>
    </source>
</evidence>
<dbReference type="Proteomes" id="UP000663845">
    <property type="component" value="Unassembled WGS sequence"/>
</dbReference>
<dbReference type="Proteomes" id="UP000663844">
    <property type="component" value="Unassembled WGS sequence"/>
</dbReference>
<dbReference type="Gene3D" id="2.60.40.150">
    <property type="entry name" value="C2 domain"/>
    <property type="match status" value="1"/>
</dbReference>